<dbReference type="GO" id="GO:0005737">
    <property type="term" value="C:cytoplasm"/>
    <property type="evidence" value="ECO:0007669"/>
    <property type="project" value="TreeGrafter"/>
</dbReference>
<sequence length="557" mass="63548">MESNKSVIVLAPNGRRQTVKVTPNTTILQIIEEVCRKQGYEAIEYDIKHHRKILDSTCDVRFSGLPNNAQLELVKAQKVRSESPVIIGIQMEDGARITGEFQPNNTIMDILKELCPEHINPDTHPVVIYTRREIYGLQALQTTTLKQLGLTGGRAILRLIHRSPEQLKTQANISAPLLHTTKVAEEEHYVKKRNISDISPPRTEFHENKDKQATTLPQPLPMPRPDDKIKPKDVVNLIKQEKEKQHSIQDSSRKHHDISPSLTSGERYHGHAFENYKNTTENKTFKSNLNSTIPSNQIERMDIEPGASNDRTMDEDFVFLGDRNAIAFSQEMAQAVRSEDLPDDFFDLTITDAKKLIRDIKRTRMELENKYLETKAMRSLRESQKQLTALHKYKQAIIRVVFPDHTVLQGTFTPTETIAHVTDFVRDYLEDKSIHFYLYTTPPKQVLHKESRLIETGCVPSAIVYFGTETPRQDGKYLKRNVLCRLISPSKASTATEKMRKESIRAIPEEGLTDSTSAEDIISFGPSTSSGVQNYTDYPPRSPKPLQKTPKWFKIAK</sequence>
<evidence type="ECO:0000256" key="2">
    <source>
        <dbReference type="SAM" id="MobiDB-lite"/>
    </source>
</evidence>
<dbReference type="PANTHER" id="PTHR46467">
    <property type="entry name" value="TETHER CONTAINING UBX DOMAIN FOR GLUT4"/>
    <property type="match status" value="1"/>
</dbReference>
<feature type="region of interest" description="Disordered" evidence="2">
    <location>
        <begin position="506"/>
        <end position="557"/>
    </location>
</feature>
<dbReference type="InterPro" id="IPR059238">
    <property type="entry name" value="UBX1_UBXN9"/>
</dbReference>
<dbReference type="PANTHER" id="PTHR46467:SF1">
    <property type="entry name" value="TETHER CONTAINING UBX DOMAIN FOR GLUT4"/>
    <property type="match status" value="1"/>
</dbReference>
<dbReference type="GO" id="GO:0012506">
    <property type="term" value="C:vesicle membrane"/>
    <property type="evidence" value="ECO:0007669"/>
    <property type="project" value="TreeGrafter"/>
</dbReference>
<dbReference type="InterPro" id="IPR001012">
    <property type="entry name" value="UBX_dom"/>
</dbReference>
<accession>A0A1W4WZ53</accession>
<evidence type="ECO:0000259" key="4">
    <source>
        <dbReference type="Pfam" id="PF11470"/>
    </source>
</evidence>
<evidence type="ECO:0000256" key="1">
    <source>
        <dbReference type="SAM" id="Coils"/>
    </source>
</evidence>
<dbReference type="Pfam" id="PF00789">
    <property type="entry name" value="UBX"/>
    <property type="match status" value="1"/>
</dbReference>
<dbReference type="GeneID" id="108737147"/>
<dbReference type="STRING" id="224129.A0A1W4WZ53"/>
<keyword evidence="1" id="KW-0175">Coiled coil</keyword>
<evidence type="ECO:0000259" key="3">
    <source>
        <dbReference type="Pfam" id="PF00789"/>
    </source>
</evidence>
<feature type="domain" description="UBX" evidence="3">
    <location>
        <begin position="394"/>
        <end position="462"/>
    </location>
</feature>
<dbReference type="FunCoup" id="A0A1W4WZ53">
    <property type="interactions" value="949"/>
</dbReference>
<dbReference type="CDD" id="cd16118">
    <property type="entry name" value="UBX2_UBXN9"/>
    <property type="match status" value="1"/>
</dbReference>
<name>A0A1W4WZ53_AGRPL</name>
<dbReference type="RefSeq" id="XP_018325345.1">
    <property type="nucleotide sequence ID" value="XM_018469843.1"/>
</dbReference>
<feature type="domain" description="TUG ubiquitin-like" evidence="4">
    <location>
        <begin position="11"/>
        <end position="73"/>
    </location>
</feature>
<feature type="coiled-coil region" evidence="1">
    <location>
        <begin position="350"/>
        <end position="377"/>
    </location>
</feature>
<protein>
    <submittedName>
        <fullName evidence="6">Tether containing UBX domain for GLUT4</fullName>
    </submittedName>
</protein>
<dbReference type="InterPro" id="IPR029071">
    <property type="entry name" value="Ubiquitin-like_domsf"/>
</dbReference>
<keyword evidence="5" id="KW-1185">Reference proteome</keyword>
<gene>
    <name evidence="6" type="primary">LOC108737147</name>
</gene>
<dbReference type="Proteomes" id="UP000192223">
    <property type="component" value="Unplaced"/>
</dbReference>
<reference evidence="6" key="1">
    <citation type="submission" date="2025-08" db="UniProtKB">
        <authorList>
            <consortium name="RefSeq"/>
        </authorList>
    </citation>
    <scope>IDENTIFICATION</scope>
    <source>
        <tissue evidence="6">Entire body</tissue>
    </source>
</reference>
<dbReference type="KEGG" id="apln:108737147"/>
<dbReference type="CDD" id="cd16105">
    <property type="entry name" value="Ubl_ASPSCR1_like"/>
    <property type="match status" value="1"/>
</dbReference>
<dbReference type="Pfam" id="PF11470">
    <property type="entry name" value="TUG-UBL1"/>
    <property type="match status" value="1"/>
</dbReference>
<dbReference type="CDD" id="cd17075">
    <property type="entry name" value="UBX1_UBXN9"/>
    <property type="match status" value="1"/>
</dbReference>
<dbReference type="OrthoDB" id="440781at2759"/>
<evidence type="ECO:0000313" key="6">
    <source>
        <dbReference type="RefSeq" id="XP_018325345.1"/>
    </source>
</evidence>
<dbReference type="GO" id="GO:0006886">
    <property type="term" value="P:intracellular protein transport"/>
    <property type="evidence" value="ECO:0007669"/>
    <property type="project" value="TreeGrafter"/>
</dbReference>
<dbReference type="GO" id="GO:0005634">
    <property type="term" value="C:nucleus"/>
    <property type="evidence" value="ECO:0007669"/>
    <property type="project" value="TreeGrafter"/>
</dbReference>
<feature type="compositionally biased region" description="Polar residues" evidence="2">
    <location>
        <begin position="525"/>
        <end position="536"/>
    </location>
</feature>
<organism evidence="5 6">
    <name type="scientific">Agrilus planipennis</name>
    <name type="common">Emerald ash borer</name>
    <name type="synonym">Agrilus marcopoli</name>
    <dbReference type="NCBI Taxonomy" id="224129"/>
    <lineage>
        <taxon>Eukaryota</taxon>
        <taxon>Metazoa</taxon>
        <taxon>Ecdysozoa</taxon>
        <taxon>Arthropoda</taxon>
        <taxon>Hexapoda</taxon>
        <taxon>Insecta</taxon>
        <taxon>Pterygota</taxon>
        <taxon>Neoptera</taxon>
        <taxon>Endopterygota</taxon>
        <taxon>Coleoptera</taxon>
        <taxon>Polyphaga</taxon>
        <taxon>Elateriformia</taxon>
        <taxon>Buprestoidea</taxon>
        <taxon>Buprestidae</taxon>
        <taxon>Agrilinae</taxon>
        <taxon>Agrilus</taxon>
    </lineage>
</organism>
<dbReference type="InParanoid" id="A0A1W4WZ53"/>
<dbReference type="Gene3D" id="3.10.20.90">
    <property type="entry name" value="Phosphatidylinositol 3-kinase Catalytic Subunit, Chain A, domain 1"/>
    <property type="match status" value="2"/>
</dbReference>
<dbReference type="InterPro" id="IPR021569">
    <property type="entry name" value="TUG-UBL1"/>
</dbReference>
<evidence type="ECO:0000313" key="5">
    <source>
        <dbReference type="Proteomes" id="UP000192223"/>
    </source>
</evidence>
<feature type="compositionally biased region" description="Basic and acidic residues" evidence="2">
    <location>
        <begin position="203"/>
        <end position="212"/>
    </location>
</feature>
<feature type="compositionally biased region" description="Basic and acidic residues" evidence="2">
    <location>
        <begin position="224"/>
        <end position="247"/>
    </location>
</feature>
<proteinExistence type="predicted"/>
<feature type="region of interest" description="Disordered" evidence="2">
    <location>
        <begin position="198"/>
        <end position="266"/>
    </location>
</feature>
<dbReference type="SUPFAM" id="SSF54236">
    <property type="entry name" value="Ubiquitin-like"/>
    <property type="match status" value="2"/>
</dbReference>
<dbReference type="AlphaFoldDB" id="A0A1W4WZ53"/>
<dbReference type="GO" id="GO:0042593">
    <property type="term" value="P:glucose homeostasis"/>
    <property type="evidence" value="ECO:0007669"/>
    <property type="project" value="TreeGrafter"/>
</dbReference>